<dbReference type="GO" id="GO:0005829">
    <property type="term" value="C:cytosol"/>
    <property type="evidence" value="ECO:0007669"/>
    <property type="project" value="TreeGrafter"/>
</dbReference>
<dbReference type="Proteomes" id="UP000235122">
    <property type="component" value="Unassembled WGS sequence"/>
</dbReference>
<dbReference type="PROSITE" id="PS51198">
    <property type="entry name" value="UVRD_HELICASE_ATP_BIND"/>
    <property type="match status" value="1"/>
</dbReference>
<dbReference type="AlphaFoldDB" id="A0A2I1IKF0"/>
<evidence type="ECO:0000256" key="5">
    <source>
        <dbReference type="PROSITE-ProRule" id="PRU00560"/>
    </source>
</evidence>
<dbReference type="InterPro" id="IPR000212">
    <property type="entry name" value="DNA_helicase_UvrD/REP"/>
</dbReference>
<proteinExistence type="predicted"/>
<dbReference type="Pfam" id="PF13245">
    <property type="entry name" value="AAA_19"/>
    <property type="match status" value="1"/>
</dbReference>
<dbReference type="GO" id="GO:0016787">
    <property type="term" value="F:hydrolase activity"/>
    <property type="evidence" value="ECO:0007669"/>
    <property type="project" value="UniProtKB-UniRule"/>
</dbReference>
<dbReference type="GeneID" id="35867243"/>
<keyword evidence="2 5" id="KW-0378">Hydrolase</keyword>
<feature type="binding site" evidence="5">
    <location>
        <begin position="201"/>
        <end position="208"/>
    </location>
    <ligand>
        <name>ATP</name>
        <dbReference type="ChEBI" id="CHEBI:30616"/>
    </ligand>
</feature>
<gene>
    <name evidence="8" type="ORF">CYJ19_10300</name>
</gene>
<dbReference type="SUPFAM" id="SSF52540">
    <property type="entry name" value="P-loop containing nucleoside triphosphate hydrolases"/>
    <property type="match status" value="1"/>
</dbReference>
<feature type="compositionally biased region" description="Basic and acidic residues" evidence="6">
    <location>
        <begin position="17"/>
        <end position="37"/>
    </location>
</feature>
<protein>
    <recommendedName>
        <fullName evidence="7">UvrD-like helicase ATP-binding domain-containing protein</fullName>
    </recommendedName>
</protein>
<evidence type="ECO:0000259" key="7">
    <source>
        <dbReference type="PROSITE" id="PS51198"/>
    </source>
</evidence>
<keyword evidence="4 5" id="KW-0067">ATP-binding</keyword>
<feature type="region of interest" description="Disordered" evidence="6">
    <location>
        <begin position="1"/>
        <end position="50"/>
    </location>
</feature>
<dbReference type="PANTHER" id="PTHR11070:SF45">
    <property type="entry name" value="DNA 3'-5' HELICASE"/>
    <property type="match status" value="1"/>
</dbReference>
<dbReference type="PANTHER" id="PTHR11070">
    <property type="entry name" value="UVRD / RECB / PCRA DNA HELICASE FAMILY MEMBER"/>
    <property type="match status" value="1"/>
</dbReference>
<feature type="domain" description="UvrD-like helicase ATP-binding" evidence="7">
    <location>
        <begin position="180"/>
        <end position="583"/>
    </location>
</feature>
<dbReference type="EMBL" id="PKKO01000006">
    <property type="protein sequence ID" value="PKY71600.1"/>
    <property type="molecule type" value="Genomic_DNA"/>
</dbReference>
<dbReference type="GO" id="GO:0005524">
    <property type="term" value="F:ATP binding"/>
    <property type="evidence" value="ECO:0007669"/>
    <property type="project" value="UniProtKB-UniRule"/>
</dbReference>
<keyword evidence="3 5" id="KW-0347">Helicase</keyword>
<evidence type="ECO:0000256" key="4">
    <source>
        <dbReference type="ARBA" id="ARBA00022840"/>
    </source>
</evidence>
<evidence type="ECO:0000256" key="3">
    <source>
        <dbReference type="ARBA" id="ARBA00022806"/>
    </source>
</evidence>
<evidence type="ECO:0000256" key="2">
    <source>
        <dbReference type="ARBA" id="ARBA00022801"/>
    </source>
</evidence>
<keyword evidence="1 5" id="KW-0547">Nucleotide-binding</keyword>
<name>A0A2I1IKF0_9ACTO</name>
<organism evidence="8 9">
    <name type="scientific">Winkia neuii</name>
    <dbReference type="NCBI Taxonomy" id="33007"/>
    <lineage>
        <taxon>Bacteria</taxon>
        <taxon>Bacillati</taxon>
        <taxon>Actinomycetota</taxon>
        <taxon>Actinomycetes</taxon>
        <taxon>Actinomycetales</taxon>
        <taxon>Actinomycetaceae</taxon>
        <taxon>Winkia</taxon>
    </lineage>
</organism>
<evidence type="ECO:0000313" key="9">
    <source>
        <dbReference type="Proteomes" id="UP000235122"/>
    </source>
</evidence>
<evidence type="ECO:0000256" key="1">
    <source>
        <dbReference type="ARBA" id="ARBA00022741"/>
    </source>
</evidence>
<dbReference type="GO" id="GO:0003677">
    <property type="term" value="F:DNA binding"/>
    <property type="evidence" value="ECO:0007669"/>
    <property type="project" value="InterPro"/>
</dbReference>
<reference evidence="8 9" key="1">
    <citation type="submission" date="2017-12" db="EMBL/GenBank/DDBJ databases">
        <title>Phylogenetic diversity of female urinary microbiome.</title>
        <authorList>
            <person name="Thomas-White K."/>
            <person name="Wolfe A.J."/>
        </authorList>
    </citation>
    <scope>NUCLEOTIDE SEQUENCE [LARGE SCALE GENOMIC DNA]</scope>
    <source>
        <strain evidence="8 9">UMB0402</strain>
    </source>
</reference>
<dbReference type="STRING" id="33007.HMPREF3198_01888"/>
<evidence type="ECO:0000256" key="6">
    <source>
        <dbReference type="SAM" id="MobiDB-lite"/>
    </source>
</evidence>
<dbReference type="RefSeq" id="WP_029769319.1">
    <property type="nucleotide sequence ID" value="NZ_JASOXK010000004.1"/>
</dbReference>
<dbReference type="InterPro" id="IPR027417">
    <property type="entry name" value="P-loop_NTPase"/>
</dbReference>
<evidence type="ECO:0000313" key="8">
    <source>
        <dbReference type="EMBL" id="PKY71600.1"/>
    </source>
</evidence>
<dbReference type="InterPro" id="IPR014016">
    <property type="entry name" value="UvrD-like_ATP-bd"/>
</dbReference>
<accession>A0A2I1IKF0</accession>
<sequence length="724" mass="79062">MAVTSTPLDQEQPAVDRAYRALDTARDSYRASQRKAEAAGAHGSPQARSERDAIAAHFGDQASRLEQVEDKLVFGRLDMAAGHSPSPRYIGRVGLTEDGKTILVDWRAKAATPFYRATPANHEGVVRRRHIGTRLRKVISLEDDLFDVSASEGVSLAGEGALFAAMNSARGGHMGDIVTTIQAEQDEVIRSNAKELLVVQGGPGTGKTAVALHRAAYLLYAQREKLARSGVLVVGPSRRFLRYIEQVLPALGETGVVSVTLGELLPGLSTSTHDSDNVAALKGSMEWTKIAKRAVASRRRIPTAPIELRVSGQQLSLSPQDVKVAARRAKQASRQHNVARTTFALTLLERLTDKFLAADESLTESDRNWVREELRTNVEVKRNINLCWMPESAQALLVKLFTRPELLKTCAPTFSEDEVAACQRPKDAPFTVEDIPILDELAELLGPSDVFAAAQRERQKAERDAARRRAQQALDMDGLGGGIVNAQMLAERAEGAGTDSTLSERARADRSWTYGHIVVDEAQELSPLAWAALLRRCPSRSFTVVGDLAQRTGRNVADWKEVLGPAARAYSDTAVLSICYRTPQTIMDAAEKVARKLGRHVDYPVTAVRDLADCLKLHQSQTPLEKARELAEAACAELDAEHGPGQGQVAVIAEGEAARTFHCVDDRIQAMPARDSKGLEFDVVVLVEPFQLASRPGDLYVAMTRPTKRLDVVYSERLPEGFAI</sequence>
<comment type="caution">
    <text evidence="8">The sequence shown here is derived from an EMBL/GenBank/DDBJ whole genome shotgun (WGS) entry which is preliminary data.</text>
</comment>
<dbReference type="Gene3D" id="3.40.50.300">
    <property type="entry name" value="P-loop containing nucleotide triphosphate hydrolases"/>
    <property type="match status" value="2"/>
</dbReference>
<keyword evidence="9" id="KW-1185">Reference proteome</keyword>
<dbReference type="GO" id="GO:0043138">
    <property type="term" value="F:3'-5' DNA helicase activity"/>
    <property type="evidence" value="ECO:0007669"/>
    <property type="project" value="TreeGrafter"/>
</dbReference>
<dbReference type="GO" id="GO:0000725">
    <property type="term" value="P:recombinational repair"/>
    <property type="evidence" value="ECO:0007669"/>
    <property type="project" value="TreeGrafter"/>
</dbReference>